<name>A0A3M9NHX9_9BACT</name>
<keyword evidence="3" id="KW-1185">Reference proteome</keyword>
<evidence type="ECO:0000259" key="1">
    <source>
        <dbReference type="Pfam" id="PF09994"/>
    </source>
</evidence>
<dbReference type="Pfam" id="PF09994">
    <property type="entry name" value="T6SS_Tle1-like_cat"/>
    <property type="match status" value="1"/>
</dbReference>
<dbReference type="PANTHER" id="PTHR33840:SF1">
    <property type="entry name" value="TLE1 PHOSPHOLIPASE DOMAIN-CONTAINING PROTEIN"/>
    <property type="match status" value="1"/>
</dbReference>
<organism evidence="2 3">
    <name type="scientific">Hanamia caeni</name>
    <dbReference type="NCBI Taxonomy" id="2294116"/>
    <lineage>
        <taxon>Bacteria</taxon>
        <taxon>Pseudomonadati</taxon>
        <taxon>Bacteroidota</taxon>
        <taxon>Chitinophagia</taxon>
        <taxon>Chitinophagales</taxon>
        <taxon>Chitinophagaceae</taxon>
        <taxon>Hanamia</taxon>
    </lineage>
</organism>
<accession>A0A3M9NHX9</accession>
<dbReference type="EMBL" id="RJJR01000005">
    <property type="protein sequence ID" value="RNI37370.1"/>
    <property type="molecule type" value="Genomic_DNA"/>
</dbReference>
<proteinExistence type="predicted"/>
<reference evidence="2 3" key="1">
    <citation type="submission" date="2018-11" db="EMBL/GenBank/DDBJ databases">
        <title>Draft genome sequence of Ferruginibacter sp. BO-59.</title>
        <authorList>
            <person name="Im W.T."/>
        </authorList>
    </citation>
    <scope>NUCLEOTIDE SEQUENCE [LARGE SCALE GENOMIC DNA]</scope>
    <source>
        <strain evidence="2 3">BO-59</strain>
    </source>
</reference>
<dbReference type="RefSeq" id="WP_123120211.1">
    <property type="nucleotide sequence ID" value="NZ_RJJR01000005.1"/>
</dbReference>
<feature type="domain" description="T6SS Phospholipase effector Tle1-like catalytic" evidence="1">
    <location>
        <begin position="2"/>
        <end position="265"/>
    </location>
</feature>
<dbReference type="OrthoDB" id="4378831at2"/>
<sequence length="379" mass="43042">MKKIIVCCDGTWNKPGIKDRGKPVKTNVQKIYEAINSGTPGMPQLKYYGQGVGTGFTLGDMLLGGSTGLGIDANIMNAYKFLMWNYDPGDQIYLFGFSRGAYTVRSLAGFIRNCGIMQPSFLHLILEAYNLYRDRSSITHPDSDLMKSFKKVYGINQEETFIHFIGVWDTVGALGIPLKWFDILNRQYQFHDVTISSQIKYAYHALAVDEKRKTFTPTLWQLSPKAVEDGSQISEQVWFPGVHSNVGGGYADSGLSDIALQWMIDKAHNTGLEFDKNALQNIKPETGGELRNSTSGIFRLMRKLVRTINSGITYSIDEETGKRVQQNVVRNESIHYTCMQRQHQQNKYKPKNLLDAISRSTPFDPVKEKWENEWNEYLT</sequence>
<dbReference type="AlphaFoldDB" id="A0A3M9NHX9"/>
<evidence type="ECO:0000313" key="2">
    <source>
        <dbReference type="EMBL" id="RNI37370.1"/>
    </source>
</evidence>
<dbReference type="PANTHER" id="PTHR33840">
    <property type="match status" value="1"/>
</dbReference>
<comment type="caution">
    <text evidence="2">The sequence shown here is derived from an EMBL/GenBank/DDBJ whole genome shotgun (WGS) entry which is preliminary data.</text>
</comment>
<evidence type="ECO:0000313" key="3">
    <source>
        <dbReference type="Proteomes" id="UP000267223"/>
    </source>
</evidence>
<dbReference type="InterPro" id="IPR018712">
    <property type="entry name" value="Tle1-like_cat"/>
</dbReference>
<protein>
    <submittedName>
        <fullName evidence="2">DUF2235 domain-containing protein</fullName>
    </submittedName>
</protein>
<gene>
    <name evidence="2" type="ORF">EFY79_08200</name>
</gene>
<dbReference type="Proteomes" id="UP000267223">
    <property type="component" value="Unassembled WGS sequence"/>
</dbReference>